<feature type="transmembrane region" description="Helical" evidence="5">
    <location>
        <begin position="80"/>
        <end position="100"/>
    </location>
</feature>
<protein>
    <submittedName>
        <fullName evidence="6">CvpA family protein</fullName>
    </submittedName>
</protein>
<comment type="caution">
    <text evidence="6">The sequence shown here is derived from an EMBL/GenBank/DDBJ whole genome shotgun (WGS) entry which is preliminary data.</text>
</comment>
<evidence type="ECO:0000313" key="7">
    <source>
        <dbReference type="Proteomes" id="UP001215461"/>
    </source>
</evidence>
<keyword evidence="3 5" id="KW-1133">Transmembrane helix</keyword>
<keyword evidence="4 5" id="KW-0472">Membrane</keyword>
<dbReference type="PANTHER" id="PTHR37306">
    <property type="entry name" value="COLICIN V PRODUCTION PROTEIN"/>
    <property type="match status" value="1"/>
</dbReference>
<evidence type="ECO:0000313" key="6">
    <source>
        <dbReference type="EMBL" id="MDF8371979.1"/>
    </source>
</evidence>
<sequence length="179" mass="20072">MTWVSLIIVILIFLAMIHGYRLGMVRSLTMLVGRLIVYTFAILLAHKLGSWLYSAFFNSNSANWTATNVPTTAANQPAEFLASGIAFTIIILIGMSIVKVIERSLRFINKIPILSTLNRLGGLIVLGLVVYVEIFFVLQITQTLNIPWYTQELANSSIAQGIMNNTPYLSEAVYDWWLL</sequence>
<dbReference type="InterPro" id="IPR003825">
    <property type="entry name" value="Colicin-V_CvpA"/>
</dbReference>
<evidence type="ECO:0000256" key="2">
    <source>
        <dbReference type="ARBA" id="ARBA00022692"/>
    </source>
</evidence>
<dbReference type="EMBL" id="JAANXN010000018">
    <property type="protein sequence ID" value="MDF8371979.1"/>
    <property type="molecule type" value="Genomic_DNA"/>
</dbReference>
<keyword evidence="2 5" id="KW-0812">Transmembrane</keyword>
<name>A0ABD4XL05_WEIPA</name>
<evidence type="ECO:0000256" key="4">
    <source>
        <dbReference type="ARBA" id="ARBA00023136"/>
    </source>
</evidence>
<evidence type="ECO:0000256" key="5">
    <source>
        <dbReference type="SAM" id="Phobius"/>
    </source>
</evidence>
<dbReference type="RefSeq" id="WP_277362585.1">
    <property type="nucleotide sequence ID" value="NZ_JAANXN010000018.1"/>
</dbReference>
<accession>A0ABD4XL05</accession>
<comment type="subcellular location">
    <subcellularLocation>
        <location evidence="1">Membrane</location>
        <topology evidence="1">Multi-pass membrane protein</topology>
    </subcellularLocation>
</comment>
<reference evidence="6 7" key="1">
    <citation type="submission" date="2020-03" db="EMBL/GenBank/DDBJ databases">
        <title>Comparative genomics of Weissella paramesenteroides.</title>
        <authorList>
            <person name="Kant R."/>
            <person name="Takala T."/>
            <person name="Saris P."/>
        </authorList>
    </citation>
    <scope>NUCLEOTIDE SEQUENCE [LARGE SCALE GENOMIC DNA]</scope>
    <source>
        <strain evidence="6 7">SJ27-4</strain>
    </source>
</reference>
<dbReference type="AlphaFoldDB" id="A0ABD4XL05"/>
<proteinExistence type="predicted"/>
<feature type="transmembrane region" description="Helical" evidence="5">
    <location>
        <begin position="35"/>
        <end position="56"/>
    </location>
</feature>
<evidence type="ECO:0000256" key="1">
    <source>
        <dbReference type="ARBA" id="ARBA00004141"/>
    </source>
</evidence>
<evidence type="ECO:0000256" key="3">
    <source>
        <dbReference type="ARBA" id="ARBA00022989"/>
    </source>
</evidence>
<dbReference type="Proteomes" id="UP001215461">
    <property type="component" value="Unassembled WGS sequence"/>
</dbReference>
<organism evidence="6 7">
    <name type="scientific">Weissella paramesenteroides</name>
    <name type="common">Leuconostoc paramesenteroides</name>
    <dbReference type="NCBI Taxonomy" id="1249"/>
    <lineage>
        <taxon>Bacteria</taxon>
        <taxon>Bacillati</taxon>
        <taxon>Bacillota</taxon>
        <taxon>Bacilli</taxon>
        <taxon>Lactobacillales</taxon>
        <taxon>Lactobacillaceae</taxon>
        <taxon>Weissella</taxon>
    </lineage>
</organism>
<dbReference type="PANTHER" id="PTHR37306:SF1">
    <property type="entry name" value="COLICIN V PRODUCTION PROTEIN"/>
    <property type="match status" value="1"/>
</dbReference>
<dbReference type="Pfam" id="PF02674">
    <property type="entry name" value="Colicin_V"/>
    <property type="match status" value="1"/>
</dbReference>
<gene>
    <name evidence="6" type="ORF">G9403_10155</name>
</gene>
<feature type="transmembrane region" description="Helical" evidence="5">
    <location>
        <begin position="6"/>
        <end position="23"/>
    </location>
</feature>
<feature type="transmembrane region" description="Helical" evidence="5">
    <location>
        <begin position="120"/>
        <end position="140"/>
    </location>
</feature>
<dbReference type="GO" id="GO:0016020">
    <property type="term" value="C:membrane"/>
    <property type="evidence" value="ECO:0007669"/>
    <property type="project" value="UniProtKB-SubCell"/>
</dbReference>